<accession>A0A2P2Q784</accession>
<organism evidence="1">
    <name type="scientific">Rhizophora mucronata</name>
    <name type="common">Asiatic mangrove</name>
    <dbReference type="NCBI Taxonomy" id="61149"/>
    <lineage>
        <taxon>Eukaryota</taxon>
        <taxon>Viridiplantae</taxon>
        <taxon>Streptophyta</taxon>
        <taxon>Embryophyta</taxon>
        <taxon>Tracheophyta</taxon>
        <taxon>Spermatophyta</taxon>
        <taxon>Magnoliopsida</taxon>
        <taxon>eudicotyledons</taxon>
        <taxon>Gunneridae</taxon>
        <taxon>Pentapetalae</taxon>
        <taxon>rosids</taxon>
        <taxon>fabids</taxon>
        <taxon>Malpighiales</taxon>
        <taxon>Rhizophoraceae</taxon>
        <taxon>Rhizophora</taxon>
    </lineage>
</organism>
<protein>
    <submittedName>
        <fullName evidence="1">Uncharacterized protein</fullName>
    </submittedName>
</protein>
<name>A0A2P2Q784_RHIMU</name>
<evidence type="ECO:0000313" key="1">
    <source>
        <dbReference type="EMBL" id="MBX62837.1"/>
    </source>
</evidence>
<dbReference type="EMBL" id="GGEC01082353">
    <property type="protein sequence ID" value="MBX62837.1"/>
    <property type="molecule type" value="Transcribed_RNA"/>
</dbReference>
<sequence>MARSPPVLVYSSPSLEV</sequence>
<dbReference type="AlphaFoldDB" id="A0A2P2Q784"/>
<proteinExistence type="predicted"/>
<reference evidence="1" key="1">
    <citation type="submission" date="2018-02" db="EMBL/GenBank/DDBJ databases">
        <title>Rhizophora mucronata_Transcriptome.</title>
        <authorList>
            <person name="Meera S.P."/>
            <person name="Sreeshan A."/>
            <person name="Augustine A."/>
        </authorList>
    </citation>
    <scope>NUCLEOTIDE SEQUENCE</scope>
    <source>
        <tissue evidence="1">Leaf</tissue>
    </source>
</reference>